<comment type="similarity">
    <text evidence="2">Belongs to the TMEM54 family.</text>
</comment>
<keyword evidence="4 7" id="KW-1133">Transmembrane helix</keyword>
<name>A0A3P9BE38_9CICH</name>
<evidence type="ECO:0000313" key="8">
    <source>
        <dbReference type="Ensembl" id="ENSMZEP00005008147.1"/>
    </source>
</evidence>
<dbReference type="GO" id="GO:0016020">
    <property type="term" value="C:membrane"/>
    <property type="evidence" value="ECO:0007669"/>
    <property type="project" value="UniProtKB-SubCell"/>
</dbReference>
<dbReference type="Proteomes" id="UP000265160">
    <property type="component" value="LG19"/>
</dbReference>
<evidence type="ECO:0000313" key="9">
    <source>
        <dbReference type="Proteomes" id="UP000265160"/>
    </source>
</evidence>
<dbReference type="GeneID" id="101472882"/>
<sequence>MKNKGNRKTGTGLCCANLKDNKVLMKMGLALVLVGHVNFILGALVHGTVLRHISLQRQVKNLVYPIANIIAIVAGLLGGICGITAIVLSRNKKNRILIWVLLVFSFIAGFLASASTVGLLASVITAIMSKGKALLSQCNAAVQNISSFSITNECPFDPTRIYATTIILWLPLIFMSVVEAVFSFHCFAACTSFLYLCPCRKRPRVKNRMRRSAETTPALQYRETDTEVGSTEQDDLLDSNTAGVQSDLL</sequence>
<proteinExistence type="inferred from homology"/>
<dbReference type="STRING" id="106582.ENSMZEP00005008147"/>
<feature type="region of interest" description="Disordered" evidence="6">
    <location>
        <begin position="210"/>
        <end position="249"/>
    </location>
</feature>
<feature type="transmembrane region" description="Helical" evidence="7">
    <location>
        <begin position="29"/>
        <end position="50"/>
    </location>
</feature>
<dbReference type="GeneTree" id="ENSGT00390000004700"/>
<feature type="transmembrane region" description="Helical" evidence="7">
    <location>
        <begin position="62"/>
        <end position="89"/>
    </location>
</feature>
<feature type="transmembrane region" description="Helical" evidence="7">
    <location>
        <begin position="166"/>
        <end position="196"/>
    </location>
</feature>
<accession>A0A3P9BE38</accession>
<evidence type="ECO:0000256" key="2">
    <source>
        <dbReference type="ARBA" id="ARBA00011030"/>
    </source>
</evidence>
<feature type="transmembrane region" description="Helical" evidence="7">
    <location>
        <begin position="96"/>
        <end position="127"/>
    </location>
</feature>
<dbReference type="RefSeq" id="XP_004566613.1">
    <property type="nucleotide sequence ID" value="XM_004566556.4"/>
</dbReference>
<keyword evidence="5 7" id="KW-0472">Membrane</keyword>
<dbReference type="Pfam" id="PF12304">
    <property type="entry name" value="BCLP"/>
    <property type="match status" value="1"/>
</dbReference>
<keyword evidence="3 7" id="KW-0812">Transmembrane</keyword>
<dbReference type="OrthoDB" id="9389418at2759"/>
<dbReference type="InterPro" id="IPR020977">
    <property type="entry name" value="Beta-casein-like"/>
</dbReference>
<dbReference type="PANTHER" id="PTHR31258">
    <property type="entry name" value="KERATINOCYTE-ASSOCIATED PROTEIN 3"/>
    <property type="match status" value="1"/>
</dbReference>
<evidence type="ECO:0000256" key="6">
    <source>
        <dbReference type="SAM" id="MobiDB-lite"/>
    </source>
</evidence>
<evidence type="ECO:0000256" key="5">
    <source>
        <dbReference type="ARBA" id="ARBA00023136"/>
    </source>
</evidence>
<evidence type="ECO:0000256" key="1">
    <source>
        <dbReference type="ARBA" id="ARBA00004141"/>
    </source>
</evidence>
<evidence type="ECO:0000256" key="4">
    <source>
        <dbReference type="ARBA" id="ARBA00022989"/>
    </source>
</evidence>
<reference evidence="8" key="3">
    <citation type="submission" date="2025-09" db="UniProtKB">
        <authorList>
            <consortium name="Ensembl"/>
        </authorList>
    </citation>
    <scope>IDENTIFICATION</scope>
</reference>
<dbReference type="PANTHER" id="PTHR31258:SF5">
    <property type="entry name" value="TMEM54 PROTEIN-RELATED"/>
    <property type="match status" value="1"/>
</dbReference>
<dbReference type="Ensembl" id="ENSMZET00005008472.1">
    <property type="protein sequence ID" value="ENSMZEP00005008147.1"/>
    <property type="gene ID" value="ENSMZEG00005006199.1"/>
</dbReference>
<reference evidence="8 9" key="1">
    <citation type="journal article" date="2014" name="Nature">
        <title>The genomic substrate for adaptive radiation in African cichlid fish.</title>
        <authorList>
            <person name="Brawand D."/>
            <person name="Wagner C.E."/>
            <person name="Li Y.I."/>
            <person name="Malinsky M."/>
            <person name="Keller I."/>
            <person name="Fan S."/>
            <person name="Simakov O."/>
            <person name="Ng A.Y."/>
            <person name="Lim Z.W."/>
            <person name="Bezault E."/>
            <person name="Turner-Maier J."/>
            <person name="Johnson J."/>
            <person name="Alcazar R."/>
            <person name="Noh H.J."/>
            <person name="Russell P."/>
            <person name="Aken B."/>
            <person name="Alfoldi J."/>
            <person name="Amemiya C."/>
            <person name="Azzouzi N."/>
            <person name="Baroiller J.F."/>
            <person name="Barloy-Hubler F."/>
            <person name="Berlin A."/>
            <person name="Bloomquist R."/>
            <person name="Carleton K.L."/>
            <person name="Conte M.A."/>
            <person name="D'Cotta H."/>
            <person name="Eshel O."/>
            <person name="Gaffney L."/>
            <person name="Galibert F."/>
            <person name="Gante H.F."/>
            <person name="Gnerre S."/>
            <person name="Greuter L."/>
            <person name="Guyon R."/>
            <person name="Haddad N.S."/>
            <person name="Haerty W."/>
            <person name="Harris R.M."/>
            <person name="Hofmann H.A."/>
            <person name="Hourlier T."/>
            <person name="Hulata G."/>
            <person name="Jaffe D.B."/>
            <person name="Lara M."/>
            <person name="Lee A.P."/>
            <person name="MacCallum I."/>
            <person name="Mwaiko S."/>
            <person name="Nikaido M."/>
            <person name="Nishihara H."/>
            <person name="Ozouf-Costaz C."/>
            <person name="Penman D.J."/>
            <person name="Przybylski D."/>
            <person name="Rakotomanga M."/>
            <person name="Renn S.C.P."/>
            <person name="Ribeiro F.J."/>
            <person name="Ron M."/>
            <person name="Salzburger W."/>
            <person name="Sanchez-Pulido L."/>
            <person name="Santos M.E."/>
            <person name="Searle S."/>
            <person name="Sharpe T."/>
            <person name="Swofford R."/>
            <person name="Tan F.J."/>
            <person name="Williams L."/>
            <person name="Young S."/>
            <person name="Yin S."/>
            <person name="Okada N."/>
            <person name="Kocher T.D."/>
            <person name="Miska E.A."/>
            <person name="Lander E.S."/>
            <person name="Venkatesh B."/>
            <person name="Fernald R.D."/>
            <person name="Meyer A."/>
            <person name="Ponting C.P."/>
            <person name="Streelman J.T."/>
            <person name="Lindblad-Toh K."/>
            <person name="Seehausen O."/>
            <person name="Di Palma F."/>
        </authorList>
    </citation>
    <scope>NUCLEOTIDE SEQUENCE</scope>
</reference>
<dbReference type="CTD" id="393318"/>
<dbReference type="AlphaFoldDB" id="A0A3P9BE38"/>
<evidence type="ECO:0000256" key="7">
    <source>
        <dbReference type="SAM" id="Phobius"/>
    </source>
</evidence>
<organism evidence="8 9">
    <name type="scientific">Maylandia zebra</name>
    <name type="common">zebra mbuna</name>
    <dbReference type="NCBI Taxonomy" id="106582"/>
    <lineage>
        <taxon>Eukaryota</taxon>
        <taxon>Metazoa</taxon>
        <taxon>Chordata</taxon>
        <taxon>Craniata</taxon>
        <taxon>Vertebrata</taxon>
        <taxon>Euteleostomi</taxon>
        <taxon>Actinopterygii</taxon>
        <taxon>Neopterygii</taxon>
        <taxon>Teleostei</taxon>
        <taxon>Neoteleostei</taxon>
        <taxon>Acanthomorphata</taxon>
        <taxon>Ovalentaria</taxon>
        <taxon>Cichlomorphae</taxon>
        <taxon>Cichliformes</taxon>
        <taxon>Cichlidae</taxon>
        <taxon>African cichlids</taxon>
        <taxon>Pseudocrenilabrinae</taxon>
        <taxon>Haplochromini</taxon>
        <taxon>Maylandia</taxon>
        <taxon>Maylandia zebra complex</taxon>
    </lineage>
</organism>
<comment type="subcellular location">
    <subcellularLocation>
        <location evidence="1">Membrane</location>
        <topology evidence="1">Multi-pass membrane protein</topology>
    </subcellularLocation>
</comment>
<evidence type="ECO:0000256" key="3">
    <source>
        <dbReference type="ARBA" id="ARBA00022692"/>
    </source>
</evidence>
<keyword evidence="9" id="KW-1185">Reference proteome</keyword>
<dbReference type="KEGG" id="mze:101472882"/>
<reference evidence="8" key="2">
    <citation type="submission" date="2025-08" db="UniProtKB">
        <authorList>
            <consortium name="Ensembl"/>
        </authorList>
    </citation>
    <scope>IDENTIFICATION</scope>
</reference>
<protein>
    <submittedName>
        <fullName evidence="8">Transmembrane protein 54a</fullName>
    </submittedName>
</protein>
<feature type="compositionally biased region" description="Polar residues" evidence="6">
    <location>
        <begin position="238"/>
        <end position="249"/>
    </location>
</feature>